<dbReference type="RefSeq" id="WP_238216582.1">
    <property type="nucleotide sequence ID" value="NZ_BPUS01000022.1"/>
</dbReference>
<name>A0AA37MJ01_9BURK</name>
<feature type="transmembrane region" description="Helical" evidence="1">
    <location>
        <begin position="21"/>
        <end position="41"/>
    </location>
</feature>
<feature type="transmembrane region" description="Helical" evidence="1">
    <location>
        <begin position="61"/>
        <end position="82"/>
    </location>
</feature>
<gene>
    <name evidence="2" type="ORF">CBA19CS42_32435</name>
</gene>
<organism evidence="2 3">
    <name type="scientific">Caballeronia novacaledonica</name>
    <dbReference type="NCBI Taxonomy" id="1544861"/>
    <lineage>
        <taxon>Bacteria</taxon>
        <taxon>Pseudomonadati</taxon>
        <taxon>Pseudomonadota</taxon>
        <taxon>Betaproteobacteria</taxon>
        <taxon>Burkholderiales</taxon>
        <taxon>Burkholderiaceae</taxon>
        <taxon>Caballeronia</taxon>
    </lineage>
</organism>
<protein>
    <submittedName>
        <fullName evidence="2">Uncharacterized protein</fullName>
    </submittedName>
</protein>
<dbReference type="AlphaFoldDB" id="A0AA37MJ01"/>
<keyword evidence="1" id="KW-0812">Transmembrane</keyword>
<accession>A0AA37MJ01</accession>
<comment type="caution">
    <text evidence="2">The sequence shown here is derived from an EMBL/GenBank/DDBJ whole genome shotgun (WGS) entry which is preliminary data.</text>
</comment>
<sequence length="99" mass="11471">MRRFRKWFASRPKKRFDELSTWVIAALGASSYLEAAFYGWVIEKCGPSYWVIARSTPLSQWGLQGVGCTVVILAILAQLWFYKEMGKRCSNVLQQRLFT</sequence>
<evidence type="ECO:0000313" key="3">
    <source>
        <dbReference type="Proteomes" id="UP001055111"/>
    </source>
</evidence>
<evidence type="ECO:0000256" key="1">
    <source>
        <dbReference type="SAM" id="Phobius"/>
    </source>
</evidence>
<proteinExistence type="predicted"/>
<dbReference type="Proteomes" id="UP001055111">
    <property type="component" value="Unassembled WGS sequence"/>
</dbReference>
<reference evidence="2" key="1">
    <citation type="submission" date="2022-09" db="EMBL/GenBank/DDBJ databases">
        <title>Isolation and characterization of 3-chlorobenzoate degrading bacteria from soils in Shizuoka.</title>
        <authorList>
            <person name="Ifat A."/>
            <person name="Ogawa N."/>
            <person name="Kimbara K."/>
            <person name="Moriuchi R."/>
            <person name="Dohra H."/>
            <person name="Shintani M."/>
        </authorList>
    </citation>
    <scope>NUCLEOTIDE SEQUENCE</scope>
    <source>
        <strain evidence="2">19CS4-2</strain>
    </source>
</reference>
<evidence type="ECO:0000313" key="2">
    <source>
        <dbReference type="EMBL" id="GJH29325.1"/>
    </source>
</evidence>
<dbReference type="EMBL" id="BPUS01000022">
    <property type="protein sequence ID" value="GJH29325.1"/>
    <property type="molecule type" value="Genomic_DNA"/>
</dbReference>
<keyword evidence="1" id="KW-0472">Membrane</keyword>
<keyword evidence="1" id="KW-1133">Transmembrane helix</keyword>